<feature type="compositionally biased region" description="Polar residues" evidence="1">
    <location>
        <begin position="159"/>
        <end position="178"/>
    </location>
</feature>
<dbReference type="HOGENOM" id="CLU_516908_0_0_1"/>
<feature type="region of interest" description="Disordered" evidence="1">
    <location>
        <begin position="1"/>
        <end position="38"/>
    </location>
</feature>
<protein>
    <submittedName>
        <fullName evidence="2">Uncharacterized protein</fullName>
    </submittedName>
</protein>
<dbReference type="EMBL" id="KI545862">
    <property type="protein sequence ID" value="EST07935.1"/>
    <property type="molecule type" value="Genomic_DNA"/>
</dbReference>
<proteinExistence type="predicted"/>
<feature type="region of interest" description="Disordered" evidence="1">
    <location>
        <begin position="100"/>
        <end position="197"/>
    </location>
</feature>
<evidence type="ECO:0000256" key="1">
    <source>
        <dbReference type="SAM" id="MobiDB-lite"/>
    </source>
</evidence>
<dbReference type="OrthoDB" id="2434934at2759"/>
<evidence type="ECO:0000313" key="2">
    <source>
        <dbReference type="EMBL" id="EST07935.1"/>
    </source>
</evidence>
<dbReference type="OMA" id="ISTYMEV"/>
<keyword evidence="3" id="KW-1185">Reference proteome</keyword>
<dbReference type="GeneID" id="27420100"/>
<evidence type="ECO:0000313" key="3">
    <source>
        <dbReference type="Proteomes" id="UP000019377"/>
    </source>
</evidence>
<feature type="compositionally biased region" description="Low complexity" evidence="1">
    <location>
        <begin position="186"/>
        <end position="197"/>
    </location>
</feature>
<feature type="compositionally biased region" description="Basic and acidic residues" evidence="1">
    <location>
        <begin position="139"/>
        <end position="153"/>
    </location>
</feature>
<dbReference type="Proteomes" id="UP000019377">
    <property type="component" value="Unassembled WGS sequence"/>
</dbReference>
<feature type="compositionally biased region" description="Basic and acidic residues" evidence="1">
    <location>
        <begin position="112"/>
        <end position="121"/>
    </location>
</feature>
<gene>
    <name evidence="2" type="ORF">PSEUBRA_SCAF2g03031</name>
</gene>
<name>V5ES00_KALBG</name>
<reference evidence="3" key="1">
    <citation type="journal article" date="2013" name="Genome Announc.">
        <title>Draft genome sequence of Pseudozyma brasiliensis sp. nov. strain GHG001, a high producer of endo-1,4-xylanase isolated from an insect pest of sugarcane.</title>
        <authorList>
            <person name="Oliveira J.V.D.C."/>
            <person name="dos Santos R.A.C."/>
            <person name="Borges T.A."/>
            <person name="Riano-Pachon D.M."/>
            <person name="Goldman G.H."/>
        </authorList>
    </citation>
    <scope>NUCLEOTIDE SEQUENCE [LARGE SCALE GENOMIC DNA]</scope>
    <source>
        <strain evidence="3">GHG001</strain>
    </source>
</reference>
<organism evidence="2 3">
    <name type="scientific">Kalmanozyma brasiliensis (strain GHG001)</name>
    <name type="common">Yeast</name>
    <name type="synonym">Pseudozyma brasiliensis</name>
    <dbReference type="NCBI Taxonomy" id="1365824"/>
    <lineage>
        <taxon>Eukaryota</taxon>
        <taxon>Fungi</taxon>
        <taxon>Dikarya</taxon>
        <taxon>Basidiomycota</taxon>
        <taxon>Ustilaginomycotina</taxon>
        <taxon>Ustilaginomycetes</taxon>
        <taxon>Ustilaginales</taxon>
        <taxon>Ustilaginaceae</taxon>
        <taxon>Kalmanozyma</taxon>
    </lineage>
</organism>
<dbReference type="AlphaFoldDB" id="V5ES00"/>
<accession>V5ES00</accession>
<dbReference type="eggNOG" id="ENOG502S5UK">
    <property type="taxonomic scope" value="Eukaryota"/>
</dbReference>
<sequence length="527" mass="54096">MGLSPEMPRQRSAPEGDTPGIGSPGKAGKKKVARAKPVPVVKKSELNGLKSALLDAKKANNIISELRAMPVPANMMRAGQASTVPDAKIGTAGEHGQERILTAQLPDSVLDGPKDDSDIRKRSGATAEALDASTPARPPIERKAKSAAEEALRRITLQADATTSPQKALVSARTSSLPPTAEDDVASQPAAQPVAATATATKAGPALAGPRPLKVVCLDCGEQEAHQRHAQHLEAASVIKDGAAATQTGGGFNVAAIASGAGAAIVGVGAILGARSAATPAEASPVTAKAQSSSARPPMLKSMSVANLPSLQDAPRLMGSTPLQLLMDPVGTAAQSSGAFDMLADVSGAAIRATQDMENIHPPLDRMAIFVHWWGFEITLPKASMAYLGTAHSVSGAFLSFLQTMAVGGGVPELLPFIKYISTYMEVEYKAIQAQDQGYGVCIAGTWFMPMALVPRPWDYPLDGPIGEKPGAGAPSMAASLLASTGQSAAPALMPAPALINDTAASPKKHILKKKKSAVITQAISAA</sequence>